<dbReference type="Gene3D" id="2.130.10.10">
    <property type="entry name" value="YVTN repeat-like/Quinoprotein amine dehydrogenase"/>
    <property type="match status" value="1"/>
</dbReference>
<dbReference type="CDD" id="cd09917">
    <property type="entry name" value="F-box_SF"/>
    <property type="match status" value="1"/>
</dbReference>
<dbReference type="Gene3D" id="1.20.1280.50">
    <property type="match status" value="1"/>
</dbReference>
<dbReference type="PROSITE" id="PS50181">
    <property type="entry name" value="FBOX"/>
    <property type="match status" value="1"/>
</dbReference>
<organism evidence="5 6">
    <name type="scientific">Phyllosticta citrichinensis</name>
    <dbReference type="NCBI Taxonomy" id="1130410"/>
    <lineage>
        <taxon>Eukaryota</taxon>
        <taxon>Fungi</taxon>
        <taxon>Dikarya</taxon>
        <taxon>Ascomycota</taxon>
        <taxon>Pezizomycotina</taxon>
        <taxon>Dothideomycetes</taxon>
        <taxon>Dothideomycetes incertae sedis</taxon>
        <taxon>Botryosphaeriales</taxon>
        <taxon>Phyllostictaceae</taxon>
        <taxon>Phyllosticta</taxon>
    </lineage>
</organism>
<dbReference type="Pfam" id="PF25499">
    <property type="entry name" value="Beta-prop_pof12"/>
    <property type="match status" value="1"/>
</dbReference>
<reference evidence="5 6" key="1">
    <citation type="journal article" date="2022" name="G3 (Bethesda)">
        <title>Enemy or ally: a genomic approach to elucidate the lifestyle of Phyllosticta citrichinaensis.</title>
        <authorList>
            <person name="Buijs V.A."/>
            <person name="Groenewald J.Z."/>
            <person name="Haridas S."/>
            <person name="LaButti K.M."/>
            <person name="Lipzen A."/>
            <person name="Martin F.M."/>
            <person name="Barry K."/>
            <person name="Grigoriev I.V."/>
            <person name="Crous P.W."/>
            <person name="Seidl M.F."/>
        </authorList>
    </citation>
    <scope>NUCLEOTIDE SEQUENCE [LARGE SCALE GENOMIC DNA]</scope>
    <source>
        <strain evidence="5 6">CBS 129764</strain>
    </source>
</reference>
<keyword evidence="6" id="KW-1185">Reference proteome</keyword>
<evidence type="ECO:0000259" key="4">
    <source>
        <dbReference type="PROSITE" id="PS50181"/>
    </source>
</evidence>
<proteinExistence type="inferred from homology"/>
<dbReference type="Pfam" id="PF12937">
    <property type="entry name" value="F-box-like"/>
    <property type="match status" value="1"/>
</dbReference>
<gene>
    <name evidence="5" type="ORF">IWX90DRAFT_183651</name>
</gene>
<evidence type="ECO:0000256" key="2">
    <source>
        <dbReference type="PROSITE-ProRule" id="PRU00221"/>
    </source>
</evidence>
<keyword evidence="2" id="KW-0853">WD repeat</keyword>
<evidence type="ECO:0000256" key="3">
    <source>
        <dbReference type="SAM" id="MobiDB-lite"/>
    </source>
</evidence>
<dbReference type="SMART" id="SM00256">
    <property type="entry name" value="FBOX"/>
    <property type="match status" value="1"/>
</dbReference>
<dbReference type="InterPro" id="IPR011047">
    <property type="entry name" value="Quinoprotein_ADH-like_sf"/>
</dbReference>
<dbReference type="InterPro" id="IPR001680">
    <property type="entry name" value="WD40_rpt"/>
</dbReference>
<evidence type="ECO:0000313" key="6">
    <source>
        <dbReference type="Proteomes" id="UP001456524"/>
    </source>
</evidence>
<sequence length="548" mass="60710">MAKRTADALSEVGSPPRKRTRGSSDADRLSQLSDETLLRILSYLPIPSINACQRVSKRFHAIACDSQLWKAAYYNRFVRPRASRLPGIKEVNTAGHLYFSSRISKWLDEASLVENGKETNWKRQYKLRHNWSRGACDVAEIPLLETPSTSPILVHLHDGIIYTADLESGLRAWSAGKDRNLIASIALDPQQPAPTCLTVDDKEHSAGSTDVVIGFGDGSFSFYSLSRSIRQFSRPYSHPASSNGIVSAVACAWPYLLTMNGMQLMSLYKFPRRRKEESGHEVLDPPRLLYSLRSHTVWPPLSLSIRPSSEDLVASIAYALPTYLSGWTVGIQEMRITSEGKLVDSRLASAENAGFQSLSKRPFNSPSDESSRYITSTSAATYSKPLSLSYTHPYLLSSHPDNTLALFMVKSTKDSLSIGPGTRLWGHTSSVSGVHVAARGKAVSVSSRGDEIRVWELEGGMGSSSNRRRQPAGEMSIRIQPDQKHPSSYELSATDHDPPDISTSLAMALRRADEWTRTGDWVGFDEENVIVLREWGQGNQALVVYDFT</sequence>
<dbReference type="SUPFAM" id="SSF81383">
    <property type="entry name" value="F-box domain"/>
    <property type="match status" value="1"/>
</dbReference>
<comment type="similarity">
    <text evidence="1">Belongs to the WD repeat MET30/SCONB/SCON-2 family.</text>
</comment>
<feature type="repeat" description="WD" evidence="2">
    <location>
        <begin position="424"/>
        <end position="465"/>
    </location>
</feature>
<feature type="domain" description="F-box" evidence="4">
    <location>
        <begin position="26"/>
        <end position="72"/>
    </location>
</feature>
<dbReference type="InterPro" id="IPR015943">
    <property type="entry name" value="WD40/YVTN_repeat-like_dom_sf"/>
</dbReference>
<comment type="caution">
    <text evidence="5">The sequence shown here is derived from an EMBL/GenBank/DDBJ whole genome shotgun (WGS) entry which is preliminary data.</text>
</comment>
<protein>
    <submittedName>
        <fullName evidence="5">F-box domain-containing protein</fullName>
    </submittedName>
</protein>
<dbReference type="Proteomes" id="UP001456524">
    <property type="component" value="Unassembled WGS sequence"/>
</dbReference>
<evidence type="ECO:0000256" key="1">
    <source>
        <dbReference type="ARBA" id="ARBA00007968"/>
    </source>
</evidence>
<dbReference type="InterPro" id="IPR036047">
    <property type="entry name" value="F-box-like_dom_sf"/>
</dbReference>
<feature type="region of interest" description="Disordered" evidence="3">
    <location>
        <begin position="459"/>
        <end position="497"/>
    </location>
</feature>
<name>A0ABR1XWB8_9PEZI</name>
<dbReference type="InterPro" id="IPR001810">
    <property type="entry name" value="F-box_dom"/>
</dbReference>
<accession>A0ABR1XWB8</accession>
<evidence type="ECO:0000313" key="5">
    <source>
        <dbReference type="EMBL" id="KAK8169607.1"/>
    </source>
</evidence>
<dbReference type="PROSITE" id="PS50082">
    <property type="entry name" value="WD_REPEATS_2"/>
    <property type="match status" value="1"/>
</dbReference>
<dbReference type="SUPFAM" id="SSF50998">
    <property type="entry name" value="Quinoprotein alcohol dehydrogenase-like"/>
    <property type="match status" value="1"/>
</dbReference>
<dbReference type="EMBL" id="JBBWUH010000004">
    <property type="protein sequence ID" value="KAK8169607.1"/>
    <property type="molecule type" value="Genomic_DNA"/>
</dbReference>
<feature type="compositionally biased region" description="Basic and acidic residues" evidence="3">
    <location>
        <begin position="481"/>
        <end position="497"/>
    </location>
</feature>
<feature type="region of interest" description="Disordered" evidence="3">
    <location>
        <begin position="1"/>
        <end position="28"/>
    </location>
</feature>